<dbReference type="PROSITE" id="PS01316">
    <property type="entry name" value="ATP_P_PHORIBOSYLTR"/>
    <property type="match status" value="1"/>
</dbReference>
<reference evidence="18 19" key="1">
    <citation type="submission" date="2023-05" db="EMBL/GenBank/DDBJ databases">
        <title>Gordonibacter KGMB12511T sp. nov., isolated from faeces of healthy Korean.</title>
        <authorList>
            <person name="Kim H.S."/>
            <person name="Kim J.-S."/>
            <person name="Suh M.K."/>
            <person name="Eom M.K."/>
            <person name="Do H.E."/>
            <person name="Lee J.-S."/>
        </authorList>
    </citation>
    <scope>NUCLEOTIDE SEQUENCE [LARGE SCALE GENOMIC DNA]</scope>
    <source>
        <strain evidence="18 19">KGMB12511</strain>
    </source>
</reference>
<keyword evidence="11 16" id="KW-0067">ATP-binding</keyword>
<comment type="similarity">
    <text evidence="5 16">Belongs to the ATP phosphoribosyltransferase family. Short subfamily.</text>
</comment>
<evidence type="ECO:0000256" key="7">
    <source>
        <dbReference type="ARBA" id="ARBA00022605"/>
    </source>
</evidence>
<keyword evidence="8 16" id="KW-0328">Glycosyltransferase</keyword>
<accession>A0ABT7DQD4</accession>
<dbReference type="InterPro" id="IPR018198">
    <property type="entry name" value="ATP_PRibTrfase_CS"/>
</dbReference>
<keyword evidence="19" id="KW-1185">Reference proteome</keyword>
<dbReference type="PANTHER" id="PTHR21403:SF8">
    <property type="entry name" value="ATP PHOSPHORIBOSYLTRANSFERASE"/>
    <property type="match status" value="1"/>
</dbReference>
<dbReference type="InterPro" id="IPR041715">
    <property type="entry name" value="HisRS-like_core"/>
</dbReference>
<evidence type="ECO:0000256" key="15">
    <source>
        <dbReference type="HAMAP-Rule" id="MF_00125"/>
    </source>
</evidence>
<evidence type="ECO:0000259" key="17">
    <source>
        <dbReference type="PROSITE" id="PS50862"/>
    </source>
</evidence>
<dbReference type="Pfam" id="PF01634">
    <property type="entry name" value="HisG"/>
    <property type="match status" value="1"/>
</dbReference>
<evidence type="ECO:0000256" key="12">
    <source>
        <dbReference type="ARBA" id="ARBA00023102"/>
    </source>
</evidence>
<dbReference type="CDD" id="cd00773">
    <property type="entry name" value="HisRS-like_core"/>
    <property type="match status" value="1"/>
</dbReference>
<evidence type="ECO:0000256" key="14">
    <source>
        <dbReference type="ARBA" id="ARBA00025246"/>
    </source>
</evidence>
<dbReference type="PANTHER" id="PTHR21403">
    <property type="entry name" value="ATP PHOSPHORIBOSYLTRANSFERASE ATP-PRTASE"/>
    <property type="match status" value="1"/>
</dbReference>
<dbReference type="SUPFAM" id="SSF55681">
    <property type="entry name" value="Class II aaRS and biotin synthetases"/>
    <property type="match status" value="1"/>
</dbReference>
<evidence type="ECO:0000256" key="6">
    <source>
        <dbReference type="ARBA" id="ARBA00022490"/>
    </source>
</evidence>
<dbReference type="Proteomes" id="UP001232750">
    <property type="component" value="Unassembled WGS sequence"/>
</dbReference>
<name>A0ABT7DQD4_9ACTN</name>
<dbReference type="Gene3D" id="3.30.930.10">
    <property type="entry name" value="Bira Bifunctional Protein, Domain 2"/>
    <property type="match status" value="1"/>
</dbReference>
<comment type="function">
    <text evidence="13 16">Catalyzes the condensation of ATP and 5-phosphoribose 1-diphosphate to form N'-(5'-phosphoribosyl)-ATP (PR-ATP). Has a crucial role in the pathway because the rate of histidine biosynthesis seems to be controlled primarily by regulation of HisG enzymatic activity.</text>
</comment>
<dbReference type="InterPro" id="IPR001348">
    <property type="entry name" value="ATP_PRibTrfase_HisG"/>
</dbReference>
<evidence type="ECO:0000256" key="11">
    <source>
        <dbReference type="ARBA" id="ARBA00022840"/>
    </source>
</evidence>
<comment type="function">
    <text evidence="14 15">Required for the first step of histidine biosynthesis. May allow the feedback regulation of ATP phosphoribosyltransferase activity by histidine.</text>
</comment>
<dbReference type="EMBL" id="JASJEU010000025">
    <property type="protein sequence ID" value="MDJ1651760.1"/>
    <property type="molecule type" value="Genomic_DNA"/>
</dbReference>
<keyword evidence="12 16" id="KW-0368">Histidine biosynthesis</keyword>
<dbReference type="NCBIfam" id="TIGR00070">
    <property type="entry name" value="hisG"/>
    <property type="match status" value="1"/>
</dbReference>
<evidence type="ECO:0000256" key="10">
    <source>
        <dbReference type="ARBA" id="ARBA00022741"/>
    </source>
</evidence>
<dbReference type="EC" id="2.4.2.17" evidence="16"/>
<evidence type="ECO:0000256" key="3">
    <source>
        <dbReference type="ARBA" id="ARBA00004667"/>
    </source>
</evidence>
<gene>
    <name evidence="16 18" type="primary">hisG</name>
    <name evidence="15" type="synonym">hisZ</name>
    <name evidence="18" type="ORF">QNJ86_13195</name>
</gene>
<comment type="domain">
    <text evidence="16">Lacks the C-terminal regulatory region which is replaced by HisZ.</text>
</comment>
<comment type="pathway">
    <text evidence="3 16">Amino-acid biosynthesis; L-histidine biosynthesis; L-histidine from 5-phospho-alpha-D-ribose 1-diphosphate: step 1/9.</text>
</comment>
<comment type="miscellaneous">
    <text evidence="15">This function is generally fulfilled by the C-terminal part of HisG, which is missing in some bacteria such as this one.</text>
</comment>
<dbReference type="PROSITE" id="PS50862">
    <property type="entry name" value="AA_TRNA_LIGASE_II"/>
    <property type="match status" value="1"/>
</dbReference>
<dbReference type="RefSeq" id="WP_283833112.1">
    <property type="nucleotide sequence ID" value="NZ_JASJEU010000025.1"/>
</dbReference>
<comment type="subcellular location">
    <subcellularLocation>
        <location evidence="2 16">Cytoplasm</location>
    </subcellularLocation>
</comment>
<keyword evidence="7 16" id="KW-0028">Amino-acid biosynthesis</keyword>
<dbReference type="InterPro" id="IPR013820">
    <property type="entry name" value="ATP_PRibTrfase_cat"/>
</dbReference>
<organism evidence="18 19">
    <name type="scientific">Gordonibacter faecis</name>
    <dbReference type="NCBI Taxonomy" id="3047475"/>
    <lineage>
        <taxon>Bacteria</taxon>
        <taxon>Bacillati</taxon>
        <taxon>Actinomycetota</taxon>
        <taxon>Coriobacteriia</taxon>
        <taxon>Eggerthellales</taxon>
        <taxon>Eggerthellaceae</taxon>
        <taxon>Gordonibacter</taxon>
    </lineage>
</organism>
<dbReference type="InterPro" id="IPR045864">
    <property type="entry name" value="aa-tRNA-synth_II/BPL/LPL"/>
</dbReference>
<dbReference type="GO" id="GO:0003879">
    <property type="term" value="F:ATP phosphoribosyltransferase activity"/>
    <property type="evidence" value="ECO:0007669"/>
    <property type="project" value="UniProtKB-EC"/>
</dbReference>
<dbReference type="Gene3D" id="3.40.190.10">
    <property type="entry name" value="Periplasmic binding protein-like II"/>
    <property type="match status" value="2"/>
</dbReference>
<protein>
    <recommendedName>
        <fullName evidence="15 16">Multifunctional fusion protein</fullName>
    </recommendedName>
    <domain>
        <recommendedName>
            <fullName evidence="16">ATP phosphoribosyltransferase</fullName>
            <shortName evidence="16">ATP-PRT</shortName>
            <shortName evidence="16">ATP-PRTase</shortName>
            <ecNumber evidence="16">2.4.2.17</ecNumber>
        </recommendedName>
    </domain>
    <domain>
        <recommendedName>
            <fullName evidence="15">ATP phosphoribosyltransferase regulatory subunit</fullName>
        </recommendedName>
    </domain>
</protein>
<comment type="catalytic activity">
    <reaction evidence="1 16">
        <text>1-(5-phospho-beta-D-ribosyl)-ATP + diphosphate = 5-phospho-alpha-D-ribose 1-diphosphate + ATP</text>
        <dbReference type="Rhea" id="RHEA:18473"/>
        <dbReference type="ChEBI" id="CHEBI:30616"/>
        <dbReference type="ChEBI" id="CHEBI:33019"/>
        <dbReference type="ChEBI" id="CHEBI:58017"/>
        <dbReference type="ChEBI" id="CHEBI:73183"/>
        <dbReference type="EC" id="2.4.2.17"/>
    </reaction>
</comment>
<evidence type="ECO:0000313" key="18">
    <source>
        <dbReference type="EMBL" id="MDJ1651760.1"/>
    </source>
</evidence>
<dbReference type="InterPro" id="IPR004517">
    <property type="entry name" value="HisZ"/>
</dbReference>
<evidence type="ECO:0000256" key="1">
    <source>
        <dbReference type="ARBA" id="ARBA00000915"/>
    </source>
</evidence>
<dbReference type="SUPFAM" id="SSF53850">
    <property type="entry name" value="Periplasmic binding protein-like II"/>
    <property type="match status" value="1"/>
</dbReference>
<comment type="similarity">
    <text evidence="4 15">Belongs to the class-II aminoacyl-tRNA synthetase family. HisZ subfamily.</text>
</comment>
<evidence type="ECO:0000313" key="19">
    <source>
        <dbReference type="Proteomes" id="UP001232750"/>
    </source>
</evidence>
<dbReference type="InterPro" id="IPR024893">
    <property type="entry name" value="ATP_PRibTrfase_HisG_short"/>
</dbReference>
<evidence type="ECO:0000256" key="9">
    <source>
        <dbReference type="ARBA" id="ARBA00022679"/>
    </source>
</evidence>
<dbReference type="CDD" id="cd13595">
    <property type="entry name" value="PBP2_HisGs"/>
    <property type="match status" value="1"/>
</dbReference>
<evidence type="ECO:0000256" key="5">
    <source>
        <dbReference type="ARBA" id="ARBA00009489"/>
    </source>
</evidence>
<dbReference type="InterPro" id="IPR006195">
    <property type="entry name" value="aa-tRNA-synth_II"/>
</dbReference>
<evidence type="ECO:0000256" key="4">
    <source>
        <dbReference type="ARBA" id="ARBA00005539"/>
    </source>
</evidence>
<dbReference type="HAMAP" id="MF_01018">
    <property type="entry name" value="HisG_Short"/>
    <property type="match status" value="1"/>
</dbReference>
<sequence length="608" mass="64606">MQVVTPAGFRDVLSDEALERERIAREVQSCLASRGYVPIETPTLEVMDVMRAGGRVPGSPFKFYDARGDLLAMRPDVTLQVARMCATRLTGQPGPFRFRYMQRVFREVDGRLQAEAREMTQIGIECIGEAGAQADAEVVELFAEALELAGARGCKLALATVGVLRSLLAACGASEVWKEQVLDAFHRSNFVELDRLTAEGACEAAAPPVFAAAIRALPRIRGGREAIDEVRALVSPLGCEDGLDVFAATFDSLVERGLADRLLVDFSVMSSFDYYTGLVFEAYAPGLGSPLGSGGRYDNMIAAYGESRPAAGFAFFLEQAMAASSVPSACQPTEYVDAAAFCGTQSRSDAEGLRTEVRGASAIPTISGTTETLADSLRQPVALENSRPLRIAIPKGSLNVDTVAALAAAGLDVTGLADPGRQLIIRNPGVEYVIVRPTDAPVFVASGAADCGICGKDSLLEAETDVVELVDLGFGACRFVVAEPAGAAGATSEHHRRLGSIRVATKYPRITAAHYAKAGVQVEIVKLHGNIELAPLTGMAERIVDITATGTTLRENDLVVVDEVLSSTARFFANTCAFRTNARIIQLARTLALTSDSDGLSASTEERK</sequence>
<keyword evidence="9 16" id="KW-0808">Transferase</keyword>
<keyword evidence="10 16" id="KW-0547">Nucleotide-binding</keyword>
<evidence type="ECO:0000256" key="8">
    <source>
        <dbReference type="ARBA" id="ARBA00022676"/>
    </source>
</evidence>
<evidence type="ECO:0000256" key="16">
    <source>
        <dbReference type="HAMAP-Rule" id="MF_01018"/>
    </source>
</evidence>
<feature type="domain" description="Aminoacyl-transfer RNA synthetases class-II family profile" evidence="17">
    <location>
        <begin position="20"/>
        <end position="524"/>
    </location>
</feature>
<dbReference type="HAMAP" id="MF_00125">
    <property type="entry name" value="HisZ"/>
    <property type="match status" value="1"/>
</dbReference>
<evidence type="ECO:0000256" key="2">
    <source>
        <dbReference type="ARBA" id="ARBA00004496"/>
    </source>
</evidence>
<proteinExistence type="inferred from homology"/>
<keyword evidence="6 16" id="KW-0963">Cytoplasm</keyword>
<comment type="subunit">
    <text evidence="16">Heteromultimer composed of HisG and HisZ subunits.</text>
</comment>
<dbReference type="Pfam" id="PF13393">
    <property type="entry name" value="tRNA-synt_His"/>
    <property type="match status" value="1"/>
</dbReference>
<evidence type="ECO:0000256" key="13">
    <source>
        <dbReference type="ARBA" id="ARBA00024861"/>
    </source>
</evidence>
<comment type="caution">
    <text evidence="18">The sequence shown here is derived from an EMBL/GenBank/DDBJ whole genome shotgun (WGS) entry which is preliminary data.</text>
</comment>